<evidence type="ECO:0000256" key="7">
    <source>
        <dbReference type="RuleBase" id="RU003797"/>
    </source>
</evidence>
<keyword evidence="6" id="KW-0482">Metalloprotease</keyword>
<sequence>MEKNIHAGHRERVRERFMEEGLDSFKDHEILELLLYYCVRQRDTNALAHKMLKEYGTLHDLLEAHPRDIARRCKVSLNTATLISLCVPLARRYMNGKWGERPVLNSSFKAGEYAMTLFAGRIYEAFFAICLDSQNRVNHAALVHEGTINEAPVYPRLIVETALRHKASSVILAHNHPGGSLKPSVADIEVTKKIYAALKSISINVVDHIIVAGQNYTSFAEQGLIESIAHQF</sequence>
<comment type="similarity">
    <text evidence="1 7">Belongs to the UPF0758 family.</text>
</comment>
<dbReference type="NCBIfam" id="TIGR00608">
    <property type="entry name" value="radc"/>
    <property type="match status" value="1"/>
</dbReference>
<dbReference type="InterPro" id="IPR046778">
    <property type="entry name" value="UPF0758_N"/>
</dbReference>
<keyword evidence="3" id="KW-0479">Metal-binding</keyword>
<keyword evidence="2" id="KW-0645">Protease</keyword>
<dbReference type="GO" id="GO:0046872">
    <property type="term" value="F:metal ion binding"/>
    <property type="evidence" value="ECO:0007669"/>
    <property type="project" value="UniProtKB-KW"/>
</dbReference>
<dbReference type="CDD" id="cd08071">
    <property type="entry name" value="MPN_DUF2466"/>
    <property type="match status" value="1"/>
</dbReference>
<dbReference type="PANTHER" id="PTHR30471">
    <property type="entry name" value="DNA REPAIR PROTEIN RADC"/>
    <property type="match status" value="1"/>
</dbReference>
<dbReference type="GO" id="GO:0006508">
    <property type="term" value="P:proteolysis"/>
    <property type="evidence" value="ECO:0007669"/>
    <property type="project" value="UniProtKB-KW"/>
</dbReference>
<evidence type="ECO:0000259" key="8">
    <source>
        <dbReference type="PROSITE" id="PS50249"/>
    </source>
</evidence>
<dbReference type="Pfam" id="PF04002">
    <property type="entry name" value="RadC"/>
    <property type="match status" value="1"/>
</dbReference>
<evidence type="ECO:0000256" key="3">
    <source>
        <dbReference type="ARBA" id="ARBA00022723"/>
    </source>
</evidence>
<keyword evidence="5" id="KW-0862">Zinc</keyword>
<evidence type="ECO:0000256" key="5">
    <source>
        <dbReference type="ARBA" id="ARBA00022833"/>
    </source>
</evidence>
<evidence type="ECO:0000313" key="9">
    <source>
        <dbReference type="EMBL" id="SHJ18686.1"/>
    </source>
</evidence>
<feature type="domain" description="MPN" evidence="8">
    <location>
        <begin position="103"/>
        <end position="225"/>
    </location>
</feature>
<keyword evidence="10" id="KW-1185">Reference proteome</keyword>
<dbReference type="Gene3D" id="3.40.140.10">
    <property type="entry name" value="Cytidine Deaminase, domain 2"/>
    <property type="match status" value="1"/>
</dbReference>
<reference evidence="9 10" key="1">
    <citation type="submission" date="2016-11" db="EMBL/GenBank/DDBJ databases">
        <authorList>
            <person name="Varghese N."/>
            <person name="Submissions S."/>
        </authorList>
    </citation>
    <scope>NUCLEOTIDE SEQUENCE [LARGE SCALE GENOMIC DNA]</scope>
    <source>
        <strain evidence="9 10">DSM 19027</strain>
    </source>
</reference>
<dbReference type="NCBIfam" id="NF000642">
    <property type="entry name" value="PRK00024.1"/>
    <property type="match status" value="1"/>
</dbReference>
<accession>A0A1M6H905</accession>
<dbReference type="RefSeq" id="WP_149678941.1">
    <property type="nucleotide sequence ID" value="NZ_FQZP01000030.1"/>
</dbReference>
<dbReference type="OrthoDB" id="9804482at2"/>
<gene>
    <name evidence="9" type="ORF">SAMN05444373_103023</name>
</gene>
<evidence type="ECO:0000256" key="2">
    <source>
        <dbReference type="ARBA" id="ARBA00022670"/>
    </source>
</evidence>
<dbReference type="EMBL" id="FQZP01000030">
    <property type="protein sequence ID" value="SHJ18686.1"/>
    <property type="molecule type" value="Genomic_DNA"/>
</dbReference>
<evidence type="ECO:0000256" key="1">
    <source>
        <dbReference type="ARBA" id="ARBA00010243"/>
    </source>
</evidence>
<organism evidence="9 10">
    <name type="scientific">Thermoclostridium caenicola</name>
    <dbReference type="NCBI Taxonomy" id="659425"/>
    <lineage>
        <taxon>Bacteria</taxon>
        <taxon>Bacillati</taxon>
        <taxon>Bacillota</taxon>
        <taxon>Clostridia</taxon>
        <taxon>Eubacteriales</taxon>
        <taxon>Oscillospiraceae</taxon>
        <taxon>Thermoclostridium</taxon>
    </lineage>
</organism>
<dbReference type="AlphaFoldDB" id="A0A1M6H905"/>
<evidence type="ECO:0000256" key="4">
    <source>
        <dbReference type="ARBA" id="ARBA00022801"/>
    </source>
</evidence>
<name>A0A1M6H905_9FIRM</name>
<evidence type="ECO:0000313" key="10">
    <source>
        <dbReference type="Proteomes" id="UP000324781"/>
    </source>
</evidence>
<keyword evidence="4" id="KW-0378">Hydrolase</keyword>
<dbReference type="PANTHER" id="PTHR30471:SF3">
    <property type="entry name" value="UPF0758 PROTEIN YEES-RELATED"/>
    <property type="match status" value="1"/>
</dbReference>
<dbReference type="PROSITE" id="PS50249">
    <property type="entry name" value="MPN"/>
    <property type="match status" value="1"/>
</dbReference>
<dbReference type="Pfam" id="PF20582">
    <property type="entry name" value="UPF0758_N"/>
    <property type="match status" value="1"/>
</dbReference>
<dbReference type="InterPro" id="IPR001405">
    <property type="entry name" value="UPF0758"/>
</dbReference>
<dbReference type="InterPro" id="IPR025657">
    <property type="entry name" value="RadC_JAB"/>
</dbReference>
<evidence type="ECO:0000256" key="6">
    <source>
        <dbReference type="ARBA" id="ARBA00023049"/>
    </source>
</evidence>
<proteinExistence type="inferred from homology"/>
<protein>
    <submittedName>
        <fullName evidence="9">DNA repair protein RadC</fullName>
    </submittedName>
</protein>
<dbReference type="InterPro" id="IPR037518">
    <property type="entry name" value="MPN"/>
</dbReference>
<dbReference type="GO" id="GO:0008237">
    <property type="term" value="F:metallopeptidase activity"/>
    <property type="evidence" value="ECO:0007669"/>
    <property type="project" value="UniProtKB-KW"/>
</dbReference>
<dbReference type="Proteomes" id="UP000324781">
    <property type="component" value="Unassembled WGS sequence"/>
</dbReference>